<evidence type="ECO:0000313" key="6">
    <source>
        <dbReference type="EMBL" id="RON47833.1"/>
    </source>
</evidence>
<dbReference type="PROSITE" id="PS00041">
    <property type="entry name" value="HTH_ARAC_FAMILY_1"/>
    <property type="match status" value="1"/>
</dbReference>
<dbReference type="PANTHER" id="PTHR11019">
    <property type="entry name" value="HTH-TYPE TRANSCRIPTIONAL REGULATOR NIMR"/>
    <property type="match status" value="1"/>
</dbReference>
<dbReference type="Pfam" id="PF12852">
    <property type="entry name" value="Cupin_6"/>
    <property type="match status" value="1"/>
</dbReference>
<dbReference type="Proteomes" id="UP000283627">
    <property type="component" value="Unassembled WGS sequence"/>
</dbReference>
<dbReference type="OrthoDB" id="9783876at2"/>
<dbReference type="InterPro" id="IPR009057">
    <property type="entry name" value="Homeodomain-like_sf"/>
</dbReference>
<dbReference type="InterPro" id="IPR032783">
    <property type="entry name" value="AraC_lig"/>
</dbReference>
<evidence type="ECO:0000256" key="3">
    <source>
        <dbReference type="ARBA" id="ARBA00023163"/>
    </source>
</evidence>
<evidence type="ECO:0000256" key="1">
    <source>
        <dbReference type="ARBA" id="ARBA00023015"/>
    </source>
</evidence>
<proteinExistence type="predicted"/>
<dbReference type="InterPro" id="IPR018060">
    <property type="entry name" value="HTH_AraC"/>
</dbReference>
<gene>
    <name evidence="6" type="ORF">BK665_26150</name>
</gene>
<keyword evidence="3" id="KW-0804">Transcription</keyword>
<protein>
    <submittedName>
        <fullName evidence="6">AraC family transcriptional regulator</fullName>
    </submittedName>
</protein>
<dbReference type="InterPro" id="IPR020449">
    <property type="entry name" value="Tscrpt_reg_AraC-type_HTH"/>
</dbReference>
<dbReference type="SMART" id="SM00342">
    <property type="entry name" value="HTH_ARAC"/>
    <property type="match status" value="1"/>
</dbReference>
<evidence type="ECO:0000256" key="2">
    <source>
        <dbReference type="ARBA" id="ARBA00023125"/>
    </source>
</evidence>
<feature type="domain" description="HTH araC/xylS-type" evidence="5">
    <location>
        <begin position="213"/>
        <end position="315"/>
    </location>
</feature>
<keyword evidence="1" id="KW-0805">Transcription regulation</keyword>
<reference evidence="6 7" key="1">
    <citation type="submission" date="2016-10" db="EMBL/GenBank/DDBJ databases">
        <title>Comparative genome analysis of multiple Pseudomonas spp. focuses on biocontrol and plant growth promoting traits.</title>
        <authorList>
            <person name="Tao X.-Y."/>
            <person name="Taylor C.G."/>
        </authorList>
    </citation>
    <scope>NUCLEOTIDE SEQUENCE [LARGE SCALE GENOMIC DNA]</scope>
    <source>
        <strain evidence="6 7">39A2</strain>
    </source>
</reference>
<dbReference type="GO" id="GO:0009893">
    <property type="term" value="P:positive regulation of metabolic process"/>
    <property type="evidence" value="ECO:0007669"/>
    <property type="project" value="UniProtKB-ARBA"/>
</dbReference>
<dbReference type="SUPFAM" id="SSF46689">
    <property type="entry name" value="Homeodomain-like"/>
    <property type="match status" value="2"/>
</dbReference>
<dbReference type="EMBL" id="MOBP01000021">
    <property type="protein sequence ID" value="RON47833.1"/>
    <property type="molecule type" value="Genomic_DNA"/>
</dbReference>
<dbReference type="GO" id="GO:0003700">
    <property type="term" value="F:DNA-binding transcription factor activity"/>
    <property type="evidence" value="ECO:0007669"/>
    <property type="project" value="InterPro"/>
</dbReference>
<dbReference type="Pfam" id="PF12833">
    <property type="entry name" value="HTH_18"/>
    <property type="match status" value="1"/>
</dbReference>
<name>A0A423K7W5_9PSED</name>
<dbReference type="RefSeq" id="WP_123409776.1">
    <property type="nucleotide sequence ID" value="NZ_MOBP01000021.1"/>
</dbReference>
<evidence type="ECO:0000259" key="5">
    <source>
        <dbReference type="PROSITE" id="PS01124"/>
    </source>
</evidence>
<evidence type="ECO:0000313" key="7">
    <source>
        <dbReference type="Proteomes" id="UP000283627"/>
    </source>
</evidence>
<accession>A0A423K7W5</accession>
<organism evidence="6 7">
    <name type="scientific">Pseudomonas frederiksbergensis</name>
    <dbReference type="NCBI Taxonomy" id="104087"/>
    <lineage>
        <taxon>Bacteria</taxon>
        <taxon>Pseudomonadati</taxon>
        <taxon>Pseudomonadota</taxon>
        <taxon>Gammaproteobacteria</taxon>
        <taxon>Pseudomonadales</taxon>
        <taxon>Pseudomonadaceae</taxon>
        <taxon>Pseudomonas</taxon>
    </lineage>
</organism>
<keyword evidence="2" id="KW-0238">DNA-binding</keyword>
<evidence type="ECO:0000256" key="4">
    <source>
        <dbReference type="SAM" id="MobiDB-lite"/>
    </source>
</evidence>
<dbReference type="PRINTS" id="PR00032">
    <property type="entry name" value="HTHARAC"/>
</dbReference>
<comment type="caution">
    <text evidence="6">The sequence shown here is derived from an EMBL/GenBank/DDBJ whole genome shotgun (WGS) entry which is preliminary data.</text>
</comment>
<feature type="region of interest" description="Disordered" evidence="4">
    <location>
        <begin position="312"/>
        <end position="332"/>
    </location>
</feature>
<dbReference type="SUPFAM" id="SSF51182">
    <property type="entry name" value="RmlC-like cupins"/>
    <property type="match status" value="1"/>
</dbReference>
<dbReference type="GO" id="GO:0043565">
    <property type="term" value="F:sequence-specific DNA binding"/>
    <property type="evidence" value="ECO:0007669"/>
    <property type="project" value="InterPro"/>
</dbReference>
<dbReference type="AlphaFoldDB" id="A0A423K7W5"/>
<dbReference type="InterPro" id="IPR018062">
    <property type="entry name" value="HTH_AraC-typ_CS"/>
</dbReference>
<dbReference type="Gene3D" id="1.10.10.60">
    <property type="entry name" value="Homeodomain-like"/>
    <property type="match status" value="2"/>
</dbReference>
<dbReference type="InterPro" id="IPR011051">
    <property type="entry name" value="RmlC_Cupin_sf"/>
</dbReference>
<sequence>MDALSQTLRVVHLVGAIFINARFTAPWCYQSPSADTAAPFLEPGAERVVIFHLITEGECYVELGDDPPLLLNAGDVVVFPQGDAHRMCSTPGVPPAKGSRLDVVLARRPRQLSYGGGGAVTRLVCGYLACDTRLAGMLLTGLPAVIRVNVRGSNAGMWLESSVRYALAEARSPRPGGEGVLAKLAEVLFIEVLRLYMNEQAEGRTGWLAGVGDRIVGGALNALHKNPGHCWTLEELARTACTSRSVLAERFQQLVGISPMQYLTQWRMLLAANLLRRSNTSLARIAEEVGYQTDTAFSRAFRREFGAPPAAWRRHQGEKTMAHGSETCEPLR</sequence>
<dbReference type="PANTHER" id="PTHR11019:SF159">
    <property type="entry name" value="TRANSCRIPTIONAL REGULATOR-RELATED"/>
    <property type="match status" value="1"/>
</dbReference>
<dbReference type="PROSITE" id="PS01124">
    <property type="entry name" value="HTH_ARAC_FAMILY_2"/>
    <property type="match status" value="1"/>
</dbReference>